<dbReference type="AlphaFoldDB" id="A0A1H3NQY7"/>
<keyword evidence="3" id="KW-1185">Reference proteome</keyword>
<accession>A0A1H3NQY7</accession>
<feature type="transmembrane region" description="Helical" evidence="1">
    <location>
        <begin position="84"/>
        <end position="104"/>
    </location>
</feature>
<protein>
    <submittedName>
        <fullName evidence="2">Uncharacterized protein</fullName>
    </submittedName>
</protein>
<proteinExistence type="predicted"/>
<keyword evidence="1" id="KW-1133">Transmembrane helix</keyword>
<sequence length="114" mass="13599">MQLERKDEAVFLLLFLAALFVLFYQVEGLPDHPYFMTATFLLALSIGIFFIYLPRMTKTWFQRLVVVNIAVILFIPIVEGQKWLWFSVLYYLLLSFLFIARAIFLQRKRNRGKQ</sequence>
<keyword evidence="1" id="KW-0472">Membrane</keyword>
<keyword evidence="1" id="KW-0812">Transmembrane</keyword>
<evidence type="ECO:0000313" key="3">
    <source>
        <dbReference type="Proteomes" id="UP000198935"/>
    </source>
</evidence>
<feature type="transmembrane region" description="Helical" evidence="1">
    <location>
        <begin position="9"/>
        <end position="26"/>
    </location>
</feature>
<organism evidence="2 3">
    <name type="scientific">Evansella caseinilytica</name>
    <dbReference type="NCBI Taxonomy" id="1503961"/>
    <lineage>
        <taxon>Bacteria</taxon>
        <taxon>Bacillati</taxon>
        <taxon>Bacillota</taxon>
        <taxon>Bacilli</taxon>
        <taxon>Bacillales</taxon>
        <taxon>Bacillaceae</taxon>
        <taxon>Evansella</taxon>
    </lineage>
</organism>
<gene>
    <name evidence="2" type="ORF">SAMN05421736_104148</name>
</gene>
<dbReference type="EMBL" id="FNPI01000004">
    <property type="protein sequence ID" value="SDY90589.1"/>
    <property type="molecule type" value="Genomic_DNA"/>
</dbReference>
<feature type="transmembrane region" description="Helical" evidence="1">
    <location>
        <begin position="60"/>
        <end position="78"/>
    </location>
</feature>
<dbReference type="STRING" id="1503961.SAMN05421736_104148"/>
<evidence type="ECO:0000256" key="1">
    <source>
        <dbReference type="SAM" id="Phobius"/>
    </source>
</evidence>
<evidence type="ECO:0000313" key="2">
    <source>
        <dbReference type="EMBL" id="SDY90589.1"/>
    </source>
</evidence>
<dbReference type="Proteomes" id="UP000198935">
    <property type="component" value="Unassembled WGS sequence"/>
</dbReference>
<reference evidence="2" key="1">
    <citation type="submission" date="2016-10" db="EMBL/GenBank/DDBJ databases">
        <authorList>
            <person name="de Groot N.N."/>
        </authorList>
    </citation>
    <scope>NUCLEOTIDE SEQUENCE [LARGE SCALE GENOMIC DNA]</scope>
    <source>
        <strain evidence="2">SP</strain>
    </source>
</reference>
<feature type="transmembrane region" description="Helical" evidence="1">
    <location>
        <begin position="32"/>
        <end position="53"/>
    </location>
</feature>
<name>A0A1H3NQY7_9BACI</name>